<keyword evidence="2" id="KW-1185">Reference proteome</keyword>
<dbReference type="AlphaFoldDB" id="A0A177TAT6"/>
<sequence>MGIRRVQGIANRRRIGRVRGLDRRCGRRSMVVMRDISPSSTRNLGAHGRRISGIITEEAGESIEESEKGQNLGEV</sequence>
<proteinExistence type="predicted"/>
<evidence type="ECO:0000313" key="2">
    <source>
        <dbReference type="Proteomes" id="UP000077521"/>
    </source>
</evidence>
<reference evidence="1" key="2">
    <citation type="journal article" date="2019" name="IMA Fungus">
        <title>Genome sequencing and comparison of five Tilletia species to identify candidate genes for the detection of regulated species infecting wheat.</title>
        <authorList>
            <person name="Nguyen H.D.T."/>
            <person name="Sultana T."/>
            <person name="Kesanakurti P."/>
            <person name="Hambleton S."/>
        </authorList>
    </citation>
    <scope>NUCLEOTIDE SEQUENCE</scope>
    <source>
        <strain evidence="1">DAOMC 236416</strain>
    </source>
</reference>
<organism evidence="1 2">
    <name type="scientific">Tilletia indica</name>
    <dbReference type="NCBI Taxonomy" id="43049"/>
    <lineage>
        <taxon>Eukaryota</taxon>
        <taxon>Fungi</taxon>
        <taxon>Dikarya</taxon>
        <taxon>Basidiomycota</taxon>
        <taxon>Ustilaginomycotina</taxon>
        <taxon>Exobasidiomycetes</taxon>
        <taxon>Tilletiales</taxon>
        <taxon>Tilletiaceae</taxon>
        <taxon>Tilletia</taxon>
    </lineage>
</organism>
<accession>A0A177TAT6</accession>
<comment type="caution">
    <text evidence="1">The sequence shown here is derived from an EMBL/GenBank/DDBJ whole genome shotgun (WGS) entry which is preliminary data.</text>
</comment>
<evidence type="ECO:0000313" key="1">
    <source>
        <dbReference type="EMBL" id="KAE8239499.1"/>
    </source>
</evidence>
<gene>
    <name evidence="1" type="ORF">A4X13_0g8174</name>
</gene>
<dbReference type="EMBL" id="LWDF02001295">
    <property type="protein sequence ID" value="KAE8239499.1"/>
    <property type="molecule type" value="Genomic_DNA"/>
</dbReference>
<protein>
    <submittedName>
        <fullName evidence="1">Uncharacterized protein</fullName>
    </submittedName>
</protein>
<dbReference type="Proteomes" id="UP000077521">
    <property type="component" value="Unassembled WGS sequence"/>
</dbReference>
<name>A0A177TAT6_9BASI</name>
<reference evidence="1" key="1">
    <citation type="submission" date="2016-04" db="EMBL/GenBank/DDBJ databases">
        <authorList>
            <person name="Nguyen H.D."/>
            <person name="Samba Siva P."/>
            <person name="Cullis J."/>
            <person name="Levesque C.A."/>
            <person name="Hambleton S."/>
        </authorList>
    </citation>
    <scope>NUCLEOTIDE SEQUENCE</scope>
    <source>
        <strain evidence="1">DAOMC 236416</strain>
    </source>
</reference>